<sequence>MSIDEMKSLVSKLVEEKLTELLGDPDSNSELKESVKRRLKASFESEEQGKIGESAEEFAEKLGLKW</sequence>
<comment type="caution">
    <text evidence="1">The sequence shown here is derived from an EMBL/GenBank/DDBJ whole genome shotgun (WGS) entry which is preliminary data.</text>
</comment>
<dbReference type="EMBL" id="LNQE01000802">
    <property type="protein sequence ID" value="KUG24899.1"/>
    <property type="molecule type" value="Genomic_DNA"/>
</dbReference>
<reference evidence="1" key="1">
    <citation type="journal article" date="2015" name="Proc. Natl. Acad. Sci. U.S.A.">
        <title>Networks of energetic and metabolic interactions define dynamics in microbial communities.</title>
        <authorList>
            <person name="Embree M."/>
            <person name="Liu J.K."/>
            <person name="Al-Bassam M.M."/>
            <person name="Zengler K."/>
        </authorList>
    </citation>
    <scope>NUCLEOTIDE SEQUENCE</scope>
</reference>
<proteinExistence type="predicted"/>
<protein>
    <submittedName>
        <fullName evidence="1">Uncharacterized protein</fullName>
    </submittedName>
</protein>
<accession>A0A0W8FXA2</accession>
<organism evidence="1">
    <name type="scientific">hydrocarbon metagenome</name>
    <dbReference type="NCBI Taxonomy" id="938273"/>
    <lineage>
        <taxon>unclassified sequences</taxon>
        <taxon>metagenomes</taxon>
        <taxon>ecological metagenomes</taxon>
    </lineage>
</organism>
<gene>
    <name evidence="1" type="ORF">ASZ90_005286</name>
</gene>
<name>A0A0W8FXA2_9ZZZZ</name>
<evidence type="ECO:0000313" key="1">
    <source>
        <dbReference type="EMBL" id="KUG24899.1"/>
    </source>
</evidence>
<dbReference type="AlphaFoldDB" id="A0A0W8FXA2"/>